<evidence type="ECO:0000259" key="4">
    <source>
        <dbReference type="SMART" id="SM01003"/>
    </source>
</evidence>
<dbReference type="PANTHER" id="PTHR11133:SF22">
    <property type="entry name" value="ALPHA-AMINOADIPIC SEMIALDEHYDE SYNTHASE, MITOCHONDRIAL"/>
    <property type="match status" value="1"/>
</dbReference>
<dbReference type="SMART" id="SM01003">
    <property type="entry name" value="AlaDh_PNT_N"/>
    <property type="match status" value="1"/>
</dbReference>
<dbReference type="PIRSF" id="PIRSF018250">
    <property type="entry name" value="Saccharopine_DH_Lys"/>
    <property type="match status" value="1"/>
</dbReference>
<dbReference type="Pfam" id="PF05222">
    <property type="entry name" value="AlaDh_PNT_N"/>
    <property type="match status" value="1"/>
</dbReference>
<accession>A0AA37WEB2</accession>
<keyword evidence="6" id="KW-1185">Reference proteome</keyword>
<dbReference type="CDD" id="cd05199">
    <property type="entry name" value="SDH_like"/>
    <property type="match status" value="1"/>
</dbReference>
<dbReference type="SUPFAM" id="SSF52283">
    <property type="entry name" value="Formate/glycerate dehydrogenase catalytic domain-like"/>
    <property type="match status" value="1"/>
</dbReference>
<dbReference type="Gene3D" id="3.40.50.720">
    <property type="entry name" value="NAD(P)-binding Rossmann-like Domain"/>
    <property type="match status" value="2"/>
</dbReference>
<feature type="binding site" evidence="3">
    <location>
        <position position="266"/>
    </location>
    <ligand>
        <name>NAD(+)</name>
        <dbReference type="ChEBI" id="CHEBI:57540"/>
    </ligand>
</feature>
<evidence type="ECO:0000313" key="5">
    <source>
        <dbReference type="EMBL" id="GLR15930.1"/>
    </source>
</evidence>
<name>A0AA37WEB2_9BACT</name>
<dbReference type="InterPro" id="IPR027281">
    <property type="entry name" value="Lys1"/>
</dbReference>
<keyword evidence="3" id="KW-0520">NAD</keyword>
<dbReference type="EMBL" id="BSOH01000002">
    <property type="protein sequence ID" value="GLR15930.1"/>
    <property type="molecule type" value="Genomic_DNA"/>
</dbReference>
<dbReference type="Proteomes" id="UP001156666">
    <property type="component" value="Unassembled WGS sequence"/>
</dbReference>
<protein>
    <submittedName>
        <fullName evidence="5">Alanine dehydrogenase</fullName>
    </submittedName>
</protein>
<dbReference type="RefSeq" id="WP_235295492.1">
    <property type="nucleotide sequence ID" value="NZ_BSOH01000002.1"/>
</dbReference>
<dbReference type="AlphaFoldDB" id="A0AA37WEB2"/>
<evidence type="ECO:0000256" key="2">
    <source>
        <dbReference type="PIRSR" id="PIRSR018250-1"/>
    </source>
</evidence>
<proteinExistence type="predicted"/>
<feature type="active site" description="Proton donor" evidence="2">
    <location>
        <position position="88"/>
    </location>
</feature>
<dbReference type="InterPro" id="IPR007886">
    <property type="entry name" value="AlaDH/PNT_N"/>
</dbReference>
<dbReference type="InterPro" id="IPR051168">
    <property type="entry name" value="AASS"/>
</dbReference>
<keyword evidence="1" id="KW-0560">Oxidoreductase</keyword>
<feature type="active site" description="Proton acceptor" evidence="2">
    <location>
        <position position="70"/>
    </location>
</feature>
<reference evidence="5" key="1">
    <citation type="journal article" date="2014" name="Int. J. Syst. Evol. Microbiol.">
        <title>Complete genome sequence of Corynebacterium casei LMG S-19264T (=DSM 44701T), isolated from a smear-ripened cheese.</title>
        <authorList>
            <consortium name="US DOE Joint Genome Institute (JGI-PGF)"/>
            <person name="Walter F."/>
            <person name="Albersmeier A."/>
            <person name="Kalinowski J."/>
            <person name="Ruckert C."/>
        </authorList>
    </citation>
    <scope>NUCLEOTIDE SEQUENCE</scope>
    <source>
        <strain evidence="5">NBRC 108769</strain>
    </source>
</reference>
<feature type="domain" description="Alanine dehydrogenase/pyridine nucleotide transhydrogenase N-terminal" evidence="4">
    <location>
        <begin position="4"/>
        <end position="134"/>
    </location>
</feature>
<organism evidence="5 6">
    <name type="scientific">Portibacter lacus</name>
    <dbReference type="NCBI Taxonomy" id="1099794"/>
    <lineage>
        <taxon>Bacteria</taxon>
        <taxon>Pseudomonadati</taxon>
        <taxon>Bacteroidota</taxon>
        <taxon>Saprospiria</taxon>
        <taxon>Saprospirales</taxon>
        <taxon>Haliscomenobacteraceae</taxon>
        <taxon>Portibacter</taxon>
    </lineage>
</organism>
<dbReference type="GO" id="GO:0004754">
    <property type="term" value="F:saccharopine dehydrogenase (NAD+, L-lysine-forming) activity"/>
    <property type="evidence" value="ECO:0007669"/>
    <property type="project" value="InterPro"/>
</dbReference>
<gene>
    <name evidence="5" type="ORF">GCM10007940_05450</name>
</gene>
<feature type="binding site" evidence="3">
    <location>
        <begin position="184"/>
        <end position="185"/>
    </location>
    <ligand>
        <name>NAD(+)</name>
        <dbReference type="ChEBI" id="CHEBI:57540"/>
    </ligand>
</feature>
<feature type="binding site" evidence="3">
    <location>
        <begin position="340"/>
        <end position="343"/>
    </location>
    <ligand>
        <name>NAD(+)</name>
        <dbReference type="ChEBI" id="CHEBI:57540"/>
    </ligand>
</feature>
<reference evidence="5" key="2">
    <citation type="submission" date="2023-01" db="EMBL/GenBank/DDBJ databases">
        <title>Draft genome sequence of Portibacter lacus strain NBRC 108769.</title>
        <authorList>
            <person name="Sun Q."/>
            <person name="Mori K."/>
        </authorList>
    </citation>
    <scope>NUCLEOTIDE SEQUENCE</scope>
    <source>
        <strain evidence="5">NBRC 108769</strain>
    </source>
</reference>
<sequence length="401" mass="45636">MKIGVIREGKVPSDSRVCLTPRHCRILLDKGIDIVVQPSEVRVFKDDEYLAQGIKLQEDVSDRDILIGVKEVPLEMLIPEKTYFFFSHTFKEQVYNRGLLQEVLKQKIRLIDYEAITNKDGMRLIAFGKFAGIVGAHNGMYTYLKGKGMDKLPRMHSFFNYDEAKEYYKTLDLPKMKIVLTGTGRVAGGAAQVLNDMGIIKKSPLDFVAHDFKEAVYTQVNSFYYAKRKDGLVFDDVKDFYTNPGAYDSDFGHFLPMTDLFINGIYWDNRAPAFFTIEDMKSSDFRINTIADITCDIAPLSSIPSTIKASTIDDPIFGYDPVTEQETEPYEPGVVNMMTIDNLPNELPRDASDAFGDMFLEHVIPEMLKDESEMLFKASITTNDGYLNEPFEYLQQFVDGE</sequence>
<evidence type="ECO:0000256" key="3">
    <source>
        <dbReference type="PIRSR" id="PIRSR018250-3"/>
    </source>
</evidence>
<dbReference type="GO" id="GO:0009085">
    <property type="term" value="P:lysine biosynthetic process"/>
    <property type="evidence" value="ECO:0007669"/>
    <property type="project" value="InterPro"/>
</dbReference>
<feature type="binding site" evidence="3">
    <location>
        <position position="211"/>
    </location>
    <ligand>
        <name>NAD(+)</name>
        <dbReference type="ChEBI" id="CHEBI:57540"/>
    </ligand>
</feature>
<evidence type="ECO:0000256" key="1">
    <source>
        <dbReference type="ARBA" id="ARBA00023002"/>
    </source>
</evidence>
<comment type="caution">
    <text evidence="5">The sequence shown here is derived from an EMBL/GenBank/DDBJ whole genome shotgun (WGS) entry which is preliminary data.</text>
</comment>
<dbReference type="PANTHER" id="PTHR11133">
    <property type="entry name" value="SACCHAROPINE DEHYDROGENASE"/>
    <property type="match status" value="1"/>
</dbReference>
<evidence type="ECO:0000313" key="6">
    <source>
        <dbReference type="Proteomes" id="UP001156666"/>
    </source>
</evidence>